<dbReference type="PANTHER" id="PTHR31727:SF6">
    <property type="entry name" value="OLEOYL-ACYL CARRIER PROTEIN THIOESTERASE 1, CHLOROPLASTIC"/>
    <property type="match status" value="1"/>
</dbReference>
<dbReference type="SUPFAM" id="SSF54637">
    <property type="entry name" value="Thioesterase/thiol ester dehydrase-isomerase"/>
    <property type="match status" value="2"/>
</dbReference>
<dbReference type="Pfam" id="PF20791">
    <property type="entry name" value="Acyl-ACP_TE_C"/>
    <property type="match status" value="1"/>
</dbReference>
<evidence type="ECO:0000256" key="1">
    <source>
        <dbReference type="ARBA" id="ARBA00006500"/>
    </source>
</evidence>
<accession>A0A9D1XNI9</accession>
<dbReference type="GO" id="GO:0000036">
    <property type="term" value="F:acyl carrier activity"/>
    <property type="evidence" value="ECO:0007669"/>
    <property type="project" value="TreeGrafter"/>
</dbReference>
<keyword evidence="5" id="KW-0809">Transit peptide</keyword>
<sequence length="245" mass="28783">MQNVVSSLNLTVECQEADYKGNYRISALFSKLSDLATQNAIKVGIWNPELGDHYGFVLSKETMVLKRPIKVDEKIVLHTRAADRKRIQFIRNYWVNDECGDEIAAMYSLWTLIDLKNRRIVKPEKVGIVMPELRPYQYTIESYHEIKKDLELTYVMKRQVLYSDVDVNQHMNNSRYIEWALDAIAMEVFDNKYFSEVSVFFKKEMAPGTVAKIYRYIDDEYVKIVFKSEDEEIDYFEFGGYLVAV</sequence>
<proteinExistence type="inferred from homology"/>
<keyword evidence="7" id="KW-0275">Fatty acid biosynthesis</keyword>
<evidence type="ECO:0000259" key="8">
    <source>
        <dbReference type="Pfam" id="PF01643"/>
    </source>
</evidence>
<evidence type="ECO:0000259" key="9">
    <source>
        <dbReference type="Pfam" id="PF20791"/>
    </source>
</evidence>
<feature type="domain" description="Acyl-ACP thioesterase N-terminal hotdog" evidence="8">
    <location>
        <begin position="10"/>
        <end position="122"/>
    </location>
</feature>
<organism evidence="10 11">
    <name type="scientific">Candidatus Erysipelatoclostridium merdavium</name>
    <dbReference type="NCBI Taxonomy" id="2838566"/>
    <lineage>
        <taxon>Bacteria</taxon>
        <taxon>Bacillati</taxon>
        <taxon>Bacillota</taxon>
        <taxon>Erysipelotrichia</taxon>
        <taxon>Erysipelotrichales</taxon>
        <taxon>Erysipelotrichales incertae sedis</taxon>
    </lineage>
</organism>
<evidence type="ECO:0000256" key="3">
    <source>
        <dbReference type="ARBA" id="ARBA00022801"/>
    </source>
</evidence>
<dbReference type="PANTHER" id="PTHR31727">
    <property type="entry name" value="OLEOYL-ACYL CARRIER PROTEIN THIOESTERASE 1, CHLOROPLASTIC"/>
    <property type="match status" value="1"/>
</dbReference>
<evidence type="ECO:0000256" key="7">
    <source>
        <dbReference type="ARBA" id="ARBA00023160"/>
    </source>
</evidence>
<dbReference type="EMBL" id="DXET01000227">
    <property type="protein sequence ID" value="HIX82326.1"/>
    <property type="molecule type" value="Genomic_DNA"/>
</dbReference>
<dbReference type="InterPro" id="IPR002864">
    <property type="entry name" value="Acyl-ACP_thioesterase_NHD"/>
</dbReference>
<feature type="domain" description="Acyl-ACP thioesterase-like C-terminal" evidence="9">
    <location>
        <begin position="157"/>
        <end position="225"/>
    </location>
</feature>
<evidence type="ECO:0000256" key="6">
    <source>
        <dbReference type="ARBA" id="ARBA00023098"/>
    </source>
</evidence>
<evidence type="ECO:0000256" key="5">
    <source>
        <dbReference type="ARBA" id="ARBA00022946"/>
    </source>
</evidence>
<dbReference type="Gene3D" id="3.10.129.10">
    <property type="entry name" value="Hotdog Thioesterase"/>
    <property type="match status" value="1"/>
</dbReference>
<keyword evidence="6" id="KW-0443">Lipid metabolism</keyword>
<dbReference type="AlphaFoldDB" id="A0A9D1XNI9"/>
<keyword evidence="3" id="KW-0378">Hydrolase</keyword>
<name>A0A9D1XNI9_9FIRM</name>
<gene>
    <name evidence="10" type="ORF">H9980_10210</name>
</gene>
<keyword evidence="2" id="KW-0444">Lipid biosynthesis</keyword>
<evidence type="ECO:0000313" key="11">
    <source>
        <dbReference type="Proteomes" id="UP000886724"/>
    </source>
</evidence>
<evidence type="ECO:0000256" key="2">
    <source>
        <dbReference type="ARBA" id="ARBA00022516"/>
    </source>
</evidence>
<dbReference type="InterPro" id="IPR029069">
    <property type="entry name" value="HotDog_dom_sf"/>
</dbReference>
<dbReference type="InterPro" id="IPR049427">
    <property type="entry name" value="Acyl-ACP_TE_C"/>
</dbReference>
<evidence type="ECO:0000313" key="10">
    <source>
        <dbReference type="EMBL" id="HIX82326.1"/>
    </source>
</evidence>
<dbReference type="Pfam" id="PF01643">
    <property type="entry name" value="Acyl-ACP_TE"/>
    <property type="match status" value="1"/>
</dbReference>
<evidence type="ECO:0008006" key="12">
    <source>
        <dbReference type="Google" id="ProtNLM"/>
    </source>
</evidence>
<keyword evidence="4" id="KW-0276">Fatty acid metabolism</keyword>
<dbReference type="InterPro" id="IPR045023">
    <property type="entry name" value="FATA/B"/>
</dbReference>
<reference evidence="10" key="2">
    <citation type="submission" date="2021-04" db="EMBL/GenBank/DDBJ databases">
        <authorList>
            <person name="Gilroy R."/>
        </authorList>
    </citation>
    <scope>NUCLEOTIDE SEQUENCE</scope>
    <source>
        <strain evidence="10">ChiGjej1B1-14440</strain>
    </source>
</reference>
<reference evidence="10" key="1">
    <citation type="journal article" date="2021" name="PeerJ">
        <title>Extensive microbial diversity within the chicken gut microbiome revealed by metagenomics and culture.</title>
        <authorList>
            <person name="Gilroy R."/>
            <person name="Ravi A."/>
            <person name="Getino M."/>
            <person name="Pursley I."/>
            <person name="Horton D.L."/>
            <person name="Alikhan N.F."/>
            <person name="Baker D."/>
            <person name="Gharbi K."/>
            <person name="Hall N."/>
            <person name="Watson M."/>
            <person name="Adriaenssens E.M."/>
            <person name="Foster-Nyarko E."/>
            <person name="Jarju S."/>
            <person name="Secka A."/>
            <person name="Antonio M."/>
            <person name="Oren A."/>
            <person name="Chaudhuri R.R."/>
            <person name="La Ragione R."/>
            <person name="Hildebrand F."/>
            <person name="Pallen M.J."/>
        </authorList>
    </citation>
    <scope>NUCLEOTIDE SEQUENCE</scope>
    <source>
        <strain evidence="10">ChiGjej1B1-14440</strain>
    </source>
</reference>
<comment type="similarity">
    <text evidence="1">Belongs to the acyl-ACP thioesterase family.</text>
</comment>
<dbReference type="Proteomes" id="UP000886724">
    <property type="component" value="Unassembled WGS sequence"/>
</dbReference>
<comment type="caution">
    <text evidence="10">The sequence shown here is derived from an EMBL/GenBank/DDBJ whole genome shotgun (WGS) entry which is preliminary data.</text>
</comment>
<dbReference type="GO" id="GO:0016297">
    <property type="term" value="F:fatty acyl-[ACP] hydrolase activity"/>
    <property type="evidence" value="ECO:0007669"/>
    <property type="project" value="InterPro"/>
</dbReference>
<evidence type="ECO:0000256" key="4">
    <source>
        <dbReference type="ARBA" id="ARBA00022832"/>
    </source>
</evidence>
<protein>
    <recommendedName>
        <fullName evidence="12">Acyl-ACP thioesterase</fullName>
    </recommendedName>
</protein>